<evidence type="ECO:0000313" key="2">
    <source>
        <dbReference type="EMBL" id="MBJ7879907.1"/>
    </source>
</evidence>
<feature type="transmembrane region" description="Helical" evidence="1">
    <location>
        <begin position="12"/>
        <end position="31"/>
    </location>
</feature>
<dbReference type="Proteomes" id="UP000662373">
    <property type="component" value="Unassembled WGS sequence"/>
</dbReference>
<proteinExistence type="predicted"/>
<feature type="transmembrane region" description="Helical" evidence="1">
    <location>
        <begin position="76"/>
        <end position="96"/>
    </location>
</feature>
<feature type="transmembrane region" description="Helical" evidence="1">
    <location>
        <begin position="43"/>
        <end position="64"/>
    </location>
</feature>
<evidence type="ECO:0000313" key="3">
    <source>
        <dbReference type="Proteomes" id="UP000662373"/>
    </source>
</evidence>
<keyword evidence="1" id="KW-1133">Transmembrane helix</keyword>
<protein>
    <submittedName>
        <fullName evidence="2">Uncharacterized protein</fullName>
    </submittedName>
</protein>
<evidence type="ECO:0000256" key="1">
    <source>
        <dbReference type="SAM" id="Phobius"/>
    </source>
</evidence>
<name>A0A934KJ07_9FLAO</name>
<keyword evidence="1" id="KW-0472">Membrane</keyword>
<dbReference type="AlphaFoldDB" id="A0A934KJ07"/>
<keyword evidence="3" id="KW-1185">Reference proteome</keyword>
<sequence>MKLNRQYSIDLWLFIGSIMVLLYLLLMTIMFDKDYSNTGLRAIMEMITVPIFSIGTFIPVIVIFRGISKKTESKSLAILTMLFSLLTAFLIGYTTLL</sequence>
<gene>
    <name evidence="2" type="ORF">JEM65_04450</name>
</gene>
<dbReference type="RefSeq" id="WP_199597494.1">
    <property type="nucleotide sequence ID" value="NZ_JAEHJZ010000007.1"/>
</dbReference>
<comment type="caution">
    <text evidence="2">The sequence shown here is derived from an EMBL/GenBank/DDBJ whole genome shotgun (WGS) entry which is preliminary data.</text>
</comment>
<dbReference type="EMBL" id="JAEHJZ010000007">
    <property type="protein sequence ID" value="MBJ7879907.1"/>
    <property type="molecule type" value="Genomic_DNA"/>
</dbReference>
<organism evidence="2 3">
    <name type="scientific">Gelidibacter salicanalis</name>
    <dbReference type="NCBI Taxonomy" id="291193"/>
    <lineage>
        <taxon>Bacteria</taxon>
        <taxon>Pseudomonadati</taxon>
        <taxon>Bacteroidota</taxon>
        <taxon>Flavobacteriia</taxon>
        <taxon>Flavobacteriales</taxon>
        <taxon>Flavobacteriaceae</taxon>
        <taxon>Gelidibacter</taxon>
    </lineage>
</organism>
<reference evidence="2 3" key="1">
    <citation type="submission" date="2020-09" db="EMBL/GenBank/DDBJ databases">
        <title>Draft genome of Gelidibacter salicanalis PAMC21136.</title>
        <authorList>
            <person name="Park H."/>
        </authorList>
    </citation>
    <scope>NUCLEOTIDE SEQUENCE [LARGE SCALE GENOMIC DNA]</scope>
    <source>
        <strain evidence="2 3">PAMC21136</strain>
    </source>
</reference>
<keyword evidence="1" id="KW-0812">Transmembrane</keyword>
<accession>A0A934KJ07</accession>